<dbReference type="EC" id="3.6.4.12" evidence="3"/>
<dbReference type="OrthoDB" id="5857104at2759"/>
<feature type="compositionally biased region" description="Basic and acidic residues" evidence="11">
    <location>
        <begin position="1"/>
        <end position="14"/>
    </location>
</feature>
<dbReference type="AlphaFoldDB" id="A0A9P6HQ20"/>
<dbReference type="CDD" id="cd18793">
    <property type="entry name" value="SF2_C_SNF"/>
    <property type="match status" value="1"/>
</dbReference>
<dbReference type="PANTHER" id="PTHR10799">
    <property type="entry name" value="SNF2/RAD54 HELICASE FAMILY"/>
    <property type="match status" value="1"/>
</dbReference>
<keyword evidence="9" id="KW-0238">DNA-binding</keyword>
<evidence type="ECO:0000256" key="6">
    <source>
        <dbReference type="ARBA" id="ARBA00022806"/>
    </source>
</evidence>
<evidence type="ECO:0000256" key="1">
    <source>
        <dbReference type="ARBA" id="ARBA00004123"/>
    </source>
</evidence>
<dbReference type="Pfam" id="PF00176">
    <property type="entry name" value="SNF2-rel_dom"/>
    <property type="match status" value="1"/>
</dbReference>
<gene>
    <name evidence="14" type="ORF">BJ322DRAFT_61885</name>
</gene>
<feature type="compositionally biased region" description="Basic residues" evidence="11">
    <location>
        <begin position="837"/>
        <end position="847"/>
    </location>
</feature>
<dbReference type="GO" id="GO:0016787">
    <property type="term" value="F:hydrolase activity"/>
    <property type="evidence" value="ECO:0007669"/>
    <property type="project" value="UniProtKB-KW"/>
</dbReference>
<evidence type="ECO:0000256" key="8">
    <source>
        <dbReference type="ARBA" id="ARBA00022853"/>
    </source>
</evidence>
<dbReference type="Gene3D" id="3.40.50.10810">
    <property type="entry name" value="Tandem AAA-ATPase domain"/>
    <property type="match status" value="1"/>
</dbReference>
<dbReference type="Proteomes" id="UP000736335">
    <property type="component" value="Unassembled WGS sequence"/>
</dbReference>
<feature type="domain" description="Helicase ATP-binding" evidence="12">
    <location>
        <begin position="565"/>
        <end position="738"/>
    </location>
</feature>
<dbReference type="PROSITE" id="PS51194">
    <property type="entry name" value="HELICASE_CTER"/>
    <property type="match status" value="1"/>
</dbReference>
<feature type="region of interest" description="Disordered" evidence="11">
    <location>
        <begin position="1092"/>
        <end position="1143"/>
    </location>
</feature>
<dbReference type="FunFam" id="3.40.50.10810:FF:000014">
    <property type="entry name" value="SWI/SNF-related matrix-associated actin-dependent regulator of chromatin subfamily A containing DEAD/H box 1"/>
    <property type="match status" value="1"/>
</dbReference>
<evidence type="ECO:0000259" key="13">
    <source>
        <dbReference type="PROSITE" id="PS51194"/>
    </source>
</evidence>
<evidence type="ECO:0000256" key="7">
    <source>
        <dbReference type="ARBA" id="ARBA00022840"/>
    </source>
</evidence>
<keyword evidence="15" id="KW-1185">Reference proteome</keyword>
<feature type="domain" description="Helicase C-terminal" evidence="13">
    <location>
        <begin position="944"/>
        <end position="1105"/>
    </location>
</feature>
<keyword evidence="10" id="KW-0539">Nucleus</keyword>
<dbReference type="InterPro" id="IPR049730">
    <property type="entry name" value="SNF2/RAD54-like_C"/>
</dbReference>
<feature type="region of interest" description="Disordered" evidence="11">
    <location>
        <begin position="370"/>
        <end position="391"/>
    </location>
</feature>
<accession>A0A9P6HQ20</accession>
<dbReference type="Gene3D" id="1.10.150.320">
    <property type="entry name" value="Photosystem II 12 kDa extrinsic protein"/>
    <property type="match status" value="1"/>
</dbReference>
<keyword evidence="4" id="KW-0547">Nucleotide-binding</keyword>
<feature type="compositionally biased region" description="Low complexity" evidence="11">
    <location>
        <begin position="199"/>
        <end position="213"/>
    </location>
</feature>
<dbReference type="SMART" id="SM00490">
    <property type="entry name" value="HELICc"/>
    <property type="match status" value="1"/>
</dbReference>
<comment type="subcellular location">
    <subcellularLocation>
        <location evidence="1">Nucleus</location>
    </subcellularLocation>
</comment>
<comment type="caution">
    <text evidence="14">The sequence shown here is derived from an EMBL/GenBank/DDBJ whole genome shotgun (WGS) entry which is preliminary data.</text>
</comment>
<dbReference type="Gene3D" id="3.40.50.300">
    <property type="entry name" value="P-loop containing nucleotide triphosphate hydrolases"/>
    <property type="match status" value="1"/>
</dbReference>
<dbReference type="GO" id="GO:0005524">
    <property type="term" value="F:ATP binding"/>
    <property type="evidence" value="ECO:0007669"/>
    <property type="project" value="UniProtKB-KW"/>
</dbReference>
<dbReference type="GO" id="GO:0140658">
    <property type="term" value="F:ATP-dependent chromatin remodeler activity"/>
    <property type="evidence" value="ECO:0007669"/>
    <property type="project" value="UniProtKB-ARBA"/>
</dbReference>
<evidence type="ECO:0000256" key="4">
    <source>
        <dbReference type="ARBA" id="ARBA00022741"/>
    </source>
</evidence>
<keyword evidence="8" id="KW-0156">Chromatin regulator</keyword>
<dbReference type="InterPro" id="IPR001650">
    <property type="entry name" value="Helicase_C-like"/>
</dbReference>
<dbReference type="Pfam" id="PF00271">
    <property type="entry name" value="Helicase_C"/>
    <property type="match status" value="1"/>
</dbReference>
<reference evidence="14" key="1">
    <citation type="journal article" date="2020" name="Nat. Commun.">
        <title>Large-scale genome sequencing of mycorrhizal fungi provides insights into the early evolution of symbiotic traits.</title>
        <authorList>
            <person name="Miyauchi S."/>
            <person name="Kiss E."/>
            <person name="Kuo A."/>
            <person name="Drula E."/>
            <person name="Kohler A."/>
            <person name="Sanchez-Garcia M."/>
            <person name="Morin E."/>
            <person name="Andreopoulos B."/>
            <person name="Barry K.W."/>
            <person name="Bonito G."/>
            <person name="Buee M."/>
            <person name="Carver A."/>
            <person name="Chen C."/>
            <person name="Cichocki N."/>
            <person name="Clum A."/>
            <person name="Culley D."/>
            <person name="Crous P.W."/>
            <person name="Fauchery L."/>
            <person name="Girlanda M."/>
            <person name="Hayes R.D."/>
            <person name="Keri Z."/>
            <person name="LaButti K."/>
            <person name="Lipzen A."/>
            <person name="Lombard V."/>
            <person name="Magnuson J."/>
            <person name="Maillard F."/>
            <person name="Murat C."/>
            <person name="Nolan M."/>
            <person name="Ohm R.A."/>
            <person name="Pangilinan J."/>
            <person name="Pereira M.F."/>
            <person name="Perotto S."/>
            <person name="Peter M."/>
            <person name="Pfister S."/>
            <person name="Riley R."/>
            <person name="Sitrit Y."/>
            <person name="Stielow J.B."/>
            <person name="Szollosi G."/>
            <person name="Zifcakova L."/>
            <person name="Stursova M."/>
            <person name="Spatafora J.W."/>
            <person name="Tedersoo L."/>
            <person name="Vaario L.M."/>
            <person name="Yamada A."/>
            <person name="Yan M."/>
            <person name="Wang P."/>
            <person name="Xu J."/>
            <person name="Bruns T."/>
            <person name="Baldrian P."/>
            <person name="Vilgalys R."/>
            <person name="Dunand C."/>
            <person name="Henrissat B."/>
            <person name="Grigoriev I.V."/>
            <person name="Hibbett D."/>
            <person name="Nagy L.G."/>
            <person name="Martin F.M."/>
        </authorList>
    </citation>
    <scope>NUCLEOTIDE SEQUENCE</scope>
    <source>
        <strain evidence="14">UH-Tt-Lm1</strain>
    </source>
</reference>
<feature type="compositionally biased region" description="Basic and acidic residues" evidence="11">
    <location>
        <begin position="1097"/>
        <end position="1107"/>
    </location>
</feature>
<dbReference type="PROSITE" id="PS51192">
    <property type="entry name" value="HELICASE_ATP_BIND_1"/>
    <property type="match status" value="1"/>
</dbReference>
<evidence type="ECO:0000256" key="11">
    <source>
        <dbReference type="SAM" id="MobiDB-lite"/>
    </source>
</evidence>
<organism evidence="14 15">
    <name type="scientific">Thelephora terrestris</name>
    <dbReference type="NCBI Taxonomy" id="56493"/>
    <lineage>
        <taxon>Eukaryota</taxon>
        <taxon>Fungi</taxon>
        <taxon>Dikarya</taxon>
        <taxon>Basidiomycota</taxon>
        <taxon>Agaricomycotina</taxon>
        <taxon>Agaricomycetes</taxon>
        <taxon>Thelephorales</taxon>
        <taxon>Thelephoraceae</taxon>
        <taxon>Thelephora</taxon>
    </lineage>
</organism>
<dbReference type="GO" id="GO:0005694">
    <property type="term" value="C:chromosome"/>
    <property type="evidence" value="ECO:0007669"/>
    <property type="project" value="UniProtKB-ARBA"/>
</dbReference>
<dbReference type="GO" id="GO:0005634">
    <property type="term" value="C:nucleus"/>
    <property type="evidence" value="ECO:0007669"/>
    <property type="project" value="UniProtKB-SubCell"/>
</dbReference>
<dbReference type="SUPFAM" id="SSF52540">
    <property type="entry name" value="P-loop containing nucleoside triphosphate hydrolases"/>
    <property type="match status" value="2"/>
</dbReference>
<reference evidence="14" key="2">
    <citation type="submission" date="2020-11" db="EMBL/GenBank/DDBJ databases">
        <authorList>
            <consortium name="DOE Joint Genome Institute"/>
            <person name="Kuo A."/>
            <person name="Miyauchi S."/>
            <person name="Kiss E."/>
            <person name="Drula E."/>
            <person name="Kohler A."/>
            <person name="Sanchez-Garcia M."/>
            <person name="Andreopoulos B."/>
            <person name="Barry K.W."/>
            <person name="Bonito G."/>
            <person name="Buee M."/>
            <person name="Carver A."/>
            <person name="Chen C."/>
            <person name="Cichocki N."/>
            <person name="Clum A."/>
            <person name="Culley D."/>
            <person name="Crous P.W."/>
            <person name="Fauchery L."/>
            <person name="Girlanda M."/>
            <person name="Hayes R."/>
            <person name="Keri Z."/>
            <person name="Labutti K."/>
            <person name="Lipzen A."/>
            <person name="Lombard V."/>
            <person name="Magnuson J."/>
            <person name="Maillard F."/>
            <person name="Morin E."/>
            <person name="Murat C."/>
            <person name="Nolan M."/>
            <person name="Ohm R."/>
            <person name="Pangilinan J."/>
            <person name="Pereira M."/>
            <person name="Perotto S."/>
            <person name="Peter M."/>
            <person name="Riley R."/>
            <person name="Sitrit Y."/>
            <person name="Stielow B."/>
            <person name="Szollosi G."/>
            <person name="Zifcakova L."/>
            <person name="Stursova M."/>
            <person name="Spatafora J.W."/>
            <person name="Tedersoo L."/>
            <person name="Vaario L.-M."/>
            <person name="Yamada A."/>
            <person name="Yan M."/>
            <person name="Wang P."/>
            <person name="Xu J."/>
            <person name="Bruns T."/>
            <person name="Baldrian P."/>
            <person name="Vilgalys R."/>
            <person name="Henrissat B."/>
            <person name="Grigoriev I.V."/>
            <person name="Hibbett D."/>
            <person name="Nagy L.G."/>
            <person name="Martin F.M."/>
        </authorList>
    </citation>
    <scope>NUCLEOTIDE SEQUENCE</scope>
    <source>
        <strain evidence="14">UH-Tt-Lm1</strain>
    </source>
</reference>
<evidence type="ECO:0000256" key="10">
    <source>
        <dbReference type="ARBA" id="ARBA00023242"/>
    </source>
</evidence>
<dbReference type="EMBL" id="WIUZ02000001">
    <property type="protein sequence ID" value="KAF9792628.1"/>
    <property type="molecule type" value="Genomic_DNA"/>
</dbReference>
<dbReference type="InterPro" id="IPR014001">
    <property type="entry name" value="Helicase_ATP-bd"/>
</dbReference>
<dbReference type="SMART" id="SM00487">
    <property type="entry name" value="DEXDc"/>
    <property type="match status" value="1"/>
</dbReference>
<keyword evidence="6" id="KW-0347">Helicase</keyword>
<proteinExistence type="inferred from homology"/>
<evidence type="ECO:0000259" key="12">
    <source>
        <dbReference type="PROSITE" id="PS51192"/>
    </source>
</evidence>
<feature type="region of interest" description="Disordered" evidence="11">
    <location>
        <begin position="1"/>
        <end position="247"/>
    </location>
</feature>
<evidence type="ECO:0000313" key="15">
    <source>
        <dbReference type="Proteomes" id="UP000736335"/>
    </source>
</evidence>
<keyword evidence="5" id="KW-0378">Hydrolase</keyword>
<feature type="region of interest" description="Disordered" evidence="11">
    <location>
        <begin position="822"/>
        <end position="851"/>
    </location>
</feature>
<evidence type="ECO:0000256" key="3">
    <source>
        <dbReference type="ARBA" id="ARBA00012551"/>
    </source>
</evidence>
<evidence type="ECO:0000313" key="14">
    <source>
        <dbReference type="EMBL" id="KAF9792628.1"/>
    </source>
</evidence>
<dbReference type="InterPro" id="IPR038718">
    <property type="entry name" value="SNF2-like_sf"/>
</dbReference>
<name>A0A9P6HQ20_9AGAM</name>
<feature type="region of interest" description="Disordered" evidence="11">
    <location>
        <begin position="322"/>
        <end position="356"/>
    </location>
</feature>
<dbReference type="GO" id="GO:0003678">
    <property type="term" value="F:DNA helicase activity"/>
    <property type="evidence" value="ECO:0007669"/>
    <property type="project" value="UniProtKB-EC"/>
</dbReference>
<evidence type="ECO:0000256" key="2">
    <source>
        <dbReference type="ARBA" id="ARBA00007025"/>
    </source>
</evidence>
<sequence length="1143" mass="128088">MSVDAESEHNRRAALEALRFHKAGGSMPNPSSSSSATNPLRYPQQPAQSRDATRGPVVPSRYFANVNFPPIGSNEILVPDSSPLGPSHPNYSPPQHRQKSNGSQLPPSSPVPVPSWQQSRPSNHPAPYFRDDALSAPSGFTNGQSYRPHIHRPLSSVDGLSDDSRPRKRINRGPQPADPIDLTLSSPEVSRPSQRRRVVSSSDDSELPSSAPSNSLRRVGGPPDSSTDDEEKRAYTRFRLSNPQYPPDMIDAAWKEARRNGEAALRLLQNPNWKPRAPEHVSPAKVIRSESSTTGRVREVEEAQRAQRAAVKEKSKKSSIYANRLTLDIKTQRPVTPPPRPQPKANTPIELDSPLSPIVAVRRKRINKVVDSDSEVEGSGGGDSRLSSPVPVEPTEYEARALQFFNTSKLEELQELTGVTEEQAAKIIAARPFERPEDINAKLNQNRKKAGSTGIGPRIFEDTVNIMEGYADVDRILEKCEDIGATLRAAITAWTAPTSDKGKGVASREGSVTLVDDVQQDGALSLRSRASLSADKEGQFIGQPSLLAGSVTLKEYQLLGVNWLNLLYSRKLSCILADEMGLGKTVQVISFFALLKERGTKGPHLIVVPSSTLENWCREFARFAPSISVQTYYAGKEERPMLRQTLLDTTRTKVKDGWEVLITTYALAQGDERDRKFFKRIPWKTCVFDEGHMLKNFESERYRCLLKYQADWRLLLTGTPLQNNLQELVSLMNFILPDQFAKNMESLRTIFKSKGDAKVTMLAKERVSRAKKMMTPFVLRRRKDQVLGDLPKKFERIEWCEMTTLQKKLYNDALRRSRKTVMDLAEEPSDSAENKPGKKAPKKGKANARKEKQYVENSANVLMDLRKAASHPMLFRSLFTDQTVSSIAKVLLKEPDFKSRGAVLQYVREDLEVMTDSELQVYMASYKSTQKFLQDPECYFRAGKIKILLKLLKGYMAENRRLLIFSQFTQVLDILQAILRHRKIKYLLLTGSTAVDVRQSLVDEFNEDDSITVFLLSTKAGGMGINLTSASVVVMFDQDFNPHNDRQAQDRAYRIGQKRDVDVVKLITRGTVEEDMLKLSQMKLDLDEAVAGDNDEQDTRVESEMKKSLMKTLRQKFEDEGGSNADGSGPEDHGSPLTDMEVD</sequence>
<keyword evidence="7" id="KW-0067">ATP-binding</keyword>
<evidence type="ECO:0000256" key="9">
    <source>
        <dbReference type="ARBA" id="ARBA00023125"/>
    </source>
</evidence>
<protein>
    <recommendedName>
        <fullName evidence="3">DNA helicase</fullName>
        <ecNumber evidence="3">3.6.4.12</ecNumber>
    </recommendedName>
</protein>
<dbReference type="InterPro" id="IPR000330">
    <property type="entry name" value="SNF2_N"/>
</dbReference>
<dbReference type="GO" id="GO:0003677">
    <property type="term" value="F:DNA binding"/>
    <property type="evidence" value="ECO:0007669"/>
    <property type="project" value="UniProtKB-KW"/>
</dbReference>
<evidence type="ECO:0000256" key="5">
    <source>
        <dbReference type="ARBA" id="ARBA00022801"/>
    </source>
</evidence>
<comment type="similarity">
    <text evidence="2">Belongs to the SNF2/RAD54 helicase family.</text>
</comment>
<dbReference type="InterPro" id="IPR027417">
    <property type="entry name" value="P-loop_NTPase"/>
</dbReference>